<keyword evidence="2" id="KW-0285">Flavoprotein</keyword>
<dbReference type="OrthoDB" id="9787779at2"/>
<dbReference type="InterPro" id="IPR007867">
    <property type="entry name" value="GMC_OxRtase_C"/>
</dbReference>
<comment type="caution">
    <text evidence="8">The sequence shown here is derived from an EMBL/GenBank/DDBJ whole genome shotgun (WGS) entry which is preliminary data.</text>
</comment>
<evidence type="ECO:0000313" key="8">
    <source>
        <dbReference type="EMBL" id="RZU45179.1"/>
    </source>
</evidence>
<dbReference type="InterPro" id="IPR000172">
    <property type="entry name" value="GMC_OxRdtase_N"/>
</dbReference>
<dbReference type="PRINTS" id="PR00420">
    <property type="entry name" value="RNGMNOXGNASE"/>
</dbReference>
<dbReference type="AlphaFoldDB" id="A0A4Q7Z6A6"/>
<keyword evidence="9" id="KW-1185">Reference proteome</keyword>
<gene>
    <name evidence="8" type="ORF">EV700_1992</name>
</gene>
<name>A0A4Q7Z6A6_9GAMM</name>
<organism evidence="8 9">
    <name type="scientific">Fluviicoccus keumensis</name>
    <dbReference type="NCBI Taxonomy" id="1435465"/>
    <lineage>
        <taxon>Bacteria</taxon>
        <taxon>Pseudomonadati</taxon>
        <taxon>Pseudomonadota</taxon>
        <taxon>Gammaproteobacteria</taxon>
        <taxon>Moraxellales</taxon>
        <taxon>Moraxellaceae</taxon>
        <taxon>Fluviicoccus</taxon>
    </lineage>
</organism>
<comment type="similarity">
    <text evidence="1">Belongs to the GMC oxidoreductase family.</text>
</comment>
<keyword evidence="3" id="KW-0274">FAD</keyword>
<dbReference type="PANTHER" id="PTHR46056:SF12">
    <property type="entry name" value="LONG-CHAIN-ALCOHOL OXIDASE"/>
    <property type="match status" value="1"/>
</dbReference>
<sequence>MIYKEMPKEGLDVIQARDIRNNDDIVLNVDVVVVGSGTGGAVIAHELAATGKSVVILEAGKYIPSSQFTEDMAWSLENLYKDVGTQTNTIGDMVVLEGNCVGGSSVISAAIATRAPDYVLQDWATKHGIPGVSPENLAKYYEKVEKRLHVHLNEPHEINDTANTIIRGCESLGWSWRPQSRNVKQCALTGHCLAGCPSDRKTSMQVSYLPWAIAAGARLYADTYVEQIIVRNGRAVGVTGVIRDPDNNDIVCNIKVNAQLVVSSAGAIQTPLLLQRSGLPNKSNQLGRNLALHPVVVVLGKFPVPIYGFRGAFAGMHVDEFLSEEEGRMLMESGLAAPVQLMAQNELSMGVDHIRFIEEFKYLSALNILVPDNNHGFVHWSGPVRGGSRRIEWNMTREEFEQFKIGLKRAGRIFFAAGAERVYMPTYQRTQVTSLEELDQVVDSIDYGSLGIFSMRLLSLNAQGSCRMGADSATAIVDPYGETYEISGLFVSDASILPSIVVQHPLLTVAAMAHYIADNIIRRSNSYFWS</sequence>
<dbReference type="InterPro" id="IPR003953">
    <property type="entry name" value="FAD-dep_OxRdtase_2_FAD-bd"/>
</dbReference>
<evidence type="ECO:0000259" key="6">
    <source>
        <dbReference type="Pfam" id="PF00890"/>
    </source>
</evidence>
<evidence type="ECO:0000256" key="1">
    <source>
        <dbReference type="ARBA" id="ARBA00010790"/>
    </source>
</evidence>
<dbReference type="RefSeq" id="WP_130413265.1">
    <property type="nucleotide sequence ID" value="NZ_SHKX01000012.1"/>
</dbReference>
<keyword evidence="4" id="KW-0560">Oxidoreductase</keyword>
<dbReference type="Proteomes" id="UP000292423">
    <property type="component" value="Unassembled WGS sequence"/>
</dbReference>
<evidence type="ECO:0000259" key="7">
    <source>
        <dbReference type="Pfam" id="PF05199"/>
    </source>
</evidence>
<dbReference type="GO" id="GO:0050660">
    <property type="term" value="F:flavin adenine dinucleotide binding"/>
    <property type="evidence" value="ECO:0007669"/>
    <property type="project" value="InterPro"/>
</dbReference>
<evidence type="ECO:0000256" key="2">
    <source>
        <dbReference type="ARBA" id="ARBA00022630"/>
    </source>
</evidence>
<protein>
    <submittedName>
        <fullName evidence="8">Choline dehydrogenase-like flavoprotein</fullName>
    </submittedName>
</protein>
<dbReference type="EMBL" id="SHKX01000012">
    <property type="protein sequence ID" value="RZU45179.1"/>
    <property type="molecule type" value="Genomic_DNA"/>
</dbReference>
<dbReference type="InterPro" id="IPR036188">
    <property type="entry name" value="FAD/NAD-bd_sf"/>
</dbReference>
<proteinExistence type="inferred from homology"/>
<accession>A0A4Q7Z6A6</accession>
<reference evidence="8 9" key="1">
    <citation type="submission" date="2019-02" db="EMBL/GenBank/DDBJ databases">
        <title>Genomic Encyclopedia of Type Strains, Phase IV (KMG-IV): sequencing the most valuable type-strain genomes for metagenomic binning, comparative biology and taxonomic classification.</title>
        <authorList>
            <person name="Goeker M."/>
        </authorList>
    </citation>
    <scope>NUCLEOTIDE SEQUENCE [LARGE SCALE GENOMIC DNA]</scope>
    <source>
        <strain evidence="8 9">DSM 105135</strain>
    </source>
</reference>
<dbReference type="GO" id="GO:0016614">
    <property type="term" value="F:oxidoreductase activity, acting on CH-OH group of donors"/>
    <property type="evidence" value="ECO:0007669"/>
    <property type="project" value="InterPro"/>
</dbReference>
<feature type="domain" description="Glucose-methanol-choline oxidoreductase C-terminal" evidence="7">
    <location>
        <begin position="374"/>
        <end position="513"/>
    </location>
</feature>
<dbReference type="SUPFAM" id="SSF51905">
    <property type="entry name" value="FAD/NAD(P)-binding domain"/>
    <property type="match status" value="1"/>
</dbReference>
<feature type="domain" description="FAD-dependent oxidoreductase 2 FAD-binding" evidence="6">
    <location>
        <begin position="30"/>
        <end position="63"/>
    </location>
</feature>
<dbReference type="PANTHER" id="PTHR46056">
    <property type="entry name" value="LONG-CHAIN-ALCOHOL OXIDASE"/>
    <property type="match status" value="1"/>
</dbReference>
<dbReference type="Pfam" id="PF00732">
    <property type="entry name" value="GMC_oxred_N"/>
    <property type="match status" value="1"/>
</dbReference>
<feature type="domain" description="Glucose-methanol-choline oxidoreductase N-terminal" evidence="5">
    <location>
        <begin position="77"/>
        <end position="295"/>
    </location>
</feature>
<evidence type="ECO:0000259" key="5">
    <source>
        <dbReference type="Pfam" id="PF00732"/>
    </source>
</evidence>
<evidence type="ECO:0000256" key="3">
    <source>
        <dbReference type="ARBA" id="ARBA00022827"/>
    </source>
</evidence>
<evidence type="ECO:0000256" key="4">
    <source>
        <dbReference type="ARBA" id="ARBA00023002"/>
    </source>
</evidence>
<dbReference type="Pfam" id="PF05199">
    <property type="entry name" value="GMC_oxred_C"/>
    <property type="match status" value="1"/>
</dbReference>
<dbReference type="Pfam" id="PF00890">
    <property type="entry name" value="FAD_binding_2"/>
    <property type="match status" value="1"/>
</dbReference>
<dbReference type="Gene3D" id="3.50.50.60">
    <property type="entry name" value="FAD/NAD(P)-binding domain"/>
    <property type="match status" value="2"/>
</dbReference>
<evidence type="ECO:0000313" key="9">
    <source>
        <dbReference type="Proteomes" id="UP000292423"/>
    </source>
</evidence>